<dbReference type="SUPFAM" id="SSF103088">
    <property type="entry name" value="OmpA-like"/>
    <property type="match status" value="1"/>
</dbReference>
<dbReference type="Gene3D" id="3.30.1330.60">
    <property type="entry name" value="OmpA-like domain"/>
    <property type="match status" value="1"/>
</dbReference>
<keyword evidence="5" id="KW-0969">Cilium</keyword>
<reference evidence="5 6" key="1">
    <citation type="submission" date="2016-12" db="EMBL/GenBank/DDBJ databases">
        <authorList>
            <person name="Song W.-J."/>
            <person name="Kurnit D.M."/>
        </authorList>
    </citation>
    <scope>NUCLEOTIDE SEQUENCE [LARGE SCALE GENOMIC DNA]</scope>
    <source>
        <strain evidence="5 6">CECT 9026</strain>
    </source>
</reference>
<keyword evidence="7" id="KW-1185">Reference proteome</keyword>
<proteinExistence type="predicted"/>
<reference evidence="4 7" key="3">
    <citation type="journal article" date="2020" name="J. Nat. Prod.">
        <title>Genomics-Metabolomics Profiling Disclosed Marine Vibrio spartinae 3.6 as a Producer of a New Branched Side Chain Prodigiosin.</title>
        <authorList>
            <person name="Vitale G.A."/>
            <person name="Sciarretta M."/>
            <person name="Palma Esposito F."/>
            <person name="January G.G."/>
            <person name="Giaccio M."/>
            <person name="Bunk B."/>
            <person name="Sproer C."/>
            <person name="Bajerski F."/>
            <person name="Power D."/>
            <person name="Festa C."/>
            <person name="Monti M.C."/>
            <person name="D'Auria M.V."/>
            <person name="de Pascale D."/>
        </authorList>
    </citation>
    <scope>NUCLEOTIDE SEQUENCE [LARGE SCALE GENOMIC DNA]</scope>
    <source>
        <strain evidence="4 7">3.6</strain>
    </source>
</reference>
<organism evidence="5 6">
    <name type="scientific">Vibrio spartinae</name>
    <dbReference type="NCBI Taxonomy" id="1918945"/>
    <lineage>
        <taxon>Bacteria</taxon>
        <taxon>Pseudomonadati</taxon>
        <taxon>Pseudomonadota</taxon>
        <taxon>Gammaproteobacteria</taxon>
        <taxon>Vibrionales</taxon>
        <taxon>Vibrionaceae</taxon>
        <taxon>Vibrio</taxon>
    </lineage>
</organism>
<feature type="domain" description="OmpA-like" evidence="3">
    <location>
        <begin position="89"/>
        <end position="232"/>
    </location>
</feature>
<dbReference type="OrthoDB" id="9815217at2"/>
<protein>
    <submittedName>
        <fullName evidence="5">Flagellar motor protein MotB</fullName>
    </submittedName>
</protein>
<evidence type="ECO:0000313" key="6">
    <source>
        <dbReference type="Proteomes" id="UP000184774"/>
    </source>
</evidence>
<dbReference type="GO" id="GO:0016020">
    <property type="term" value="C:membrane"/>
    <property type="evidence" value="ECO:0007669"/>
    <property type="project" value="UniProtKB-UniRule"/>
</dbReference>
<sequence length="244" mass="27981">MKKGLASHNKRHIDEENPYWVSFSDLMSGLLVIFILASVALIIELTQKTNQVDAGIEELKKAEQVRRNIVFDIKEELARRNVFVEIAENDTVIRIPDKTLSFLSGEDELPKNSEMQDAVREIGLVLHQAIMKEGRLKYLDTVFVEGHTDSDNIYYRGKGNWGLSVDRAISVWNIWQKDIEIEPKFGVLDNVYGQKLFSVSGYAATRRVNTTEINDSEKSQNRRIDIRFTVKRPTIADLERIVAQ</sequence>
<evidence type="ECO:0000313" key="5">
    <source>
        <dbReference type="EMBL" id="SIO95426.1"/>
    </source>
</evidence>
<keyword evidence="2" id="KW-1133">Transmembrane helix</keyword>
<evidence type="ECO:0000313" key="7">
    <source>
        <dbReference type="Proteomes" id="UP000515264"/>
    </source>
</evidence>
<dbReference type="InterPro" id="IPR006665">
    <property type="entry name" value="OmpA-like"/>
</dbReference>
<dbReference type="PROSITE" id="PS51123">
    <property type="entry name" value="OMPA_2"/>
    <property type="match status" value="1"/>
</dbReference>
<evidence type="ECO:0000256" key="2">
    <source>
        <dbReference type="SAM" id="Phobius"/>
    </source>
</evidence>
<evidence type="ECO:0000313" key="4">
    <source>
        <dbReference type="EMBL" id="QMV14149.1"/>
    </source>
</evidence>
<name>A0A1N6M7V0_9VIBR</name>
<dbReference type="InterPro" id="IPR036737">
    <property type="entry name" value="OmpA-like_sf"/>
</dbReference>
<feature type="transmembrane region" description="Helical" evidence="2">
    <location>
        <begin position="20"/>
        <end position="43"/>
    </location>
</feature>
<keyword evidence="1 2" id="KW-0472">Membrane</keyword>
<dbReference type="RefSeq" id="WP_074373915.1">
    <property type="nucleotide sequence ID" value="NZ_AP024907.1"/>
</dbReference>
<dbReference type="Proteomes" id="UP000184774">
    <property type="component" value="Unassembled WGS sequence"/>
</dbReference>
<dbReference type="EMBL" id="FSSB01000018">
    <property type="protein sequence ID" value="SIO95426.1"/>
    <property type="molecule type" value="Genomic_DNA"/>
</dbReference>
<keyword evidence="5" id="KW-0282">Flagellum</keyword>
<reference evidence="4" key="2">
    <citation type="submission" date="2019-11" db="EMBL/GenBank/DDBJ databases">
        <authorList>
            <person name="January G."/>
            <person name="Bunk B."/>
        </authorList>
    </citation>
    <scope>NUCLEOTIDE SEQUENCE</scope>
    <source>
        <strain evidence="4">3.6</strain>
    </source>
</reference>
<dbReference type="Pfam" id="PF00691">
    <property type="entry name" value="OmpA"/>
    <property type="match status" value="1"/>
</dbReference>
<dbReference type="InterPro" id="IPR050330">
    <property type="entry name" value="Bact_OuterMem_StrucFunc"/>
</dbReference>
<evidence type="ECO:0000256" key="1">
    <source>
        <dbReference type="PROSITE-ProRule" id="PRU00473"/>
    </source>
</evidence>
<accession>A0A1N6M7V0</accession>
<dbReference type="AlphaFoldDB" id="A0A1N6M7V0"/>
<dbReference type="PANTHER" id="PTHR30329:SF20">
    <property type="entry name" value="EXPORTED PROTEIN"/>
    <property type="match status" value="1"/>
</dbReference>
<evidence type="ECO:0000259" key="3">
    <source>
        <dbReference type="PROSITE" id="PS51123"/>
    </source>
</evidence>
<gene>
    <name evidence="5" type="ORF">VSP9026_03170</name>
    <name evidence="4" type="ORF">Vspart_01401</name>
</gene>
<dbReference type="PANTHER" id="PTHR30329">
    <property type="entry name" value="STATOR ELEMENT OF FLAGELLAR MOTOR COMPLEX"/>
    <property type="match status" value="1"/>
</dbReference>
<dbReference type="Proteomes" id="UP000515264">
    <property type="component" value="Chromosome 1"/>
</dbReference>
<keyword evidence="2" id="KW-0812">Transmembrane</keyword>
<dbReference type="EMBL" id="CP046268">
    <property type="protein sequence ID" value="QMV14149.1"/>
    <property type="molecule type" value="Genomic_DNA"/>
</dbReference>
<keyword evidence="5" id="KW-0966">Cell projection</keyword>